<dbReference type="RefSeq" id="WP_093974055.1">
    <property type="nucleotide sequence ID" value="NZ_FXXQ01000007.1"/>
</dbReference>
<accession>A0A238J188</accession>
<keyword evidence="3" id="KW-1185">Reference proteome</keyword>
<dbReference type="Gene3D" id="1.10.3680.10">
    <property type="entry name" value="TerB-like"/>
    <property type="match status" value="1"/>
</dbReference>
<name>A0A238J188_9RHOB</name>
<evidence type="ECO:0000313" key="2">
    <source>
        <dbReference type="EMBL" id="SMX24083.1"/>
    </source>
</evidence>
<proteinExistence type="predicted"/>
<gene>
    <name evidence="2" type="ORF">BOA8489_02199</name>
</gene>
<dbReference type="OrthoDB" id="8448017at2"/>
<dbReference type="CDD" id="cd07176">
    <property type="entry name" value="terB"/>
    <property type="match status" value="1"/>
</dbReference>
<evidence type="ECO:0000259" key="1">
    <source>
        <dbReference type="Pfam" id="PF05099"/>
    </source>
</evidence>
<dbReference type="InterPro" id="IPR029024">
    <property type="entry name" value="TerB-like"/>
</dbReference>
<dbReference type="EMBL" id="FXXQ01000007">
    <property type="protein sequence ID" value="SMX24083.1"/>
    <property type="molecule type" value="Genomic_DNA"/>
</dbReference>
<dbReference type="SUPFAM" id="SSF158682">
    <property type="entry name" value="TerB-like"/>
    <property type="match status" value="1"/>
</dbReference>
<sequence length="140" mass="15631">MSLHPNDYSPADTLVALMIAISASDERIGTSELVTIERIINHLPAFADFDMSRLKDISNGVFDLYADEDGLDILWEVVRTTLPERLFETAYAMACDVAVADGRVLESELQLLEEMRHQLNIDRLAAAAIERGARARHMTV</sequence>
<dbReference type="Pfam" id="PF05099">
    <property type="entry name" value="TerB"/>
    <property type="match status" value="1"/>
</dbReference>
<protein>
    <submittedName>
        <fullName evidence="2">Tellurite resistance protein TerB</fullName>
    </submittedName>
</protein>
<dbReference type="InterPro" id="IPR007791">
    <property type="entry name" value="DjlA_N"/>
</dbReference>
<evidence type="ECO:0000313" key="3">
    <source>
        <dbReference type="Proteomes" id="UP000201838"/>
    </source>
</evidence>
<organism evidence="2 3">
    <name type="scientific">Boseongicola aestuarii</name>
    <dbReference type="NCBI Taxonomy" id="1470561"/>
    <lineage>
        <taxon>Bacteria</taxon>
        <taxon>Pseudomonadati</taxon>
        <taxon>Pseudomonadota</taxon>
        <taxon>Alphaproteobacteria</taxon>
        <taxon>Rhodobacterales</taxon>
        <taxon>Paracoccaceae</taxon>
        <taxon>Boseongicola</taxon>
    </lineage>
</organism>
<reference evidence="2 3" key="1">
    <citation type="submission" date="2017-05" db="EMBL/GenBank/DDBJ databases">
        <authorList>
            <person name="Song R."/>
            <person name="Chenine A.L."/>
            <person name="Ruprecht R.M."/>
        </authorList>
    </citation>
    <scope>NUCLEOTIDE SEQUENCE [LARGE SCALE GENOMIC DNA]</scope>
    <source>
        <strain evidence="2 3">CECT 8489</strain>
    </source>
</reference>
<dbReference type="AlphaFoldDB" id="A0A238J188"/>
<dbReference type="Proteomes" id="UP000201838">
    <property type="component" value="Unassembled WGS sequence"/>
</dbReference>
<feature type="domain" description="Co-chaperone DjlA N-terminal" evidence="1">
    <location>
        <begin position="13"/>
        <end position="128"/>
    </location>
</feature>